<dbReference type="SUPFAM" id="SSF55811">
    <property type="entry name" value="Nudix"/>
    <property type="match status" value="1"/>
</dbReference>
<protein>
    <submittedName>
        <fullName evidence="1">Uncharacterized protein</fullName>
    </submittedName>
</protein>
<dbReference type="EMBL" id="KQ244998">
    <property type="protein sequence ID" value="KNC73906.1"/>
    <property type="molecule type" value="Genomic_DNA"/>
</dbReference>
<name>A0A0L0FBM9_9EUKA</name>
<dbReference type="Proteomes" id="UP000054560">
    <property type="component" value="Unassembled WGS sequence"/>
</dbReference>
<accession>A0A0L0FBM9</accession>
<keyword evidence="2" id="KW-1185">Reference proteome</keyword>
<reference evidence="1 2" key="1">
    <citation type="submission" date="2011-02" db="EMBL/GenBank/DDBJ databases">
        <title>The Genome Sequence of Sphaeroforma arctica JP610.</title>
        <authorList>
            <consortium name="The Broad Institute Genome Sequencing Platform"/>
            <person name="Russ C."/>
            <person name="Cuomo C."/>
            <person name="Young S.K."/>
            <person name="Zeng Q."/>
            <person name="Gargeya S."/>
            <person name="Alvarado L."/>
            <person name="Berlin A."/>
            <person name="Chapman S.B."/>
            <person name="Chen Z."/>
            <person name="Freedman E."/>
            <person name="Gellesch M."/>
            <person name="Goldberg J."/>
            <person name="Griggs A."/>
            <person name="Gujja S."/>
            <person name="Heilman E."/>
            <person name="Heiman D."/>
            <person name="Howarth C."/>
            <person name="Mehta T."/>
            <person name="Neiman D."/>
            <person name="Pearson M."/>
            <person name="Roberts A."/>
            <person name="Saif S."/>
            <person name="Shea T."/>
            <person name="Shenoy N."/>
            <person name="Sisk P."/>
            <person name="Stolte C."/>
            <person name="Sykes S."/>
            <person name="White J."/>
            <person name="Yandava C."/>
            <person name="Burger G."/>
            <person name="Gray M.W."/>
            <person name="Holland P.W.H."/>
            <person name="King N."/>
            <person name="Lang F.B.F."/>
            <person name="Roger A.J."/>
            <person name="Ruiz-Trillo I."/>
            <person name="Haas B."/>
            <person name="Nusbaum C."/>
            <person name="Birren B."/>
        </authorList>
    </citation>
    <scope>NUCLEOTIDE SEQUENCE [LARGE SCALE GENOMIC DNA]</scope>
    <source>
        <strain evidence="1 2">JP610</strain>
    </source>
</reference>
<dbReference type="GeneID" id="25914037"/>
<evidence type="ECO:0000313" key="2">
    <source>
        <dbReference type="Proteomes" id="UP000054560"/>
    </source>
</evidence>
<dbReference type="InterPro" id="IPR015797">
    <property type="entry name" value="NUDIX_hydrolase-like_dom_sf"/>
</dbReference>
<dbReference type="RefSeq" id="XP_014147808.1">
    <property type="nucleotide sequence ID" value="XM_014292333.1"/>
</dbReference>
<organism evidence="1 2">
    <name type="scientific">Sphaeroforma arctica JP610</name>
    <dbReference type="NCBI Taxonomy" id="667725"/>
    <lineage>
        <taxon>Eukaryota</taxon>
        <taxon>Ichthyosporea</taxon>
        <taxon>Ichthyophonida</taxon>
        <taxon>Sphaeroforma</taxon>
    </lineage>
</organism>
<evidence type="ECO:0000313" key="1">
    <source>
        <dbReference type="EMBL" id="KNC73906.1"/>
    </source>
</evidence>
<gene>
    <name evidence="1" type="ORF">SARC_13533</name>
</gene>
<dbReference type="AlphaFoldDB" id="A0A0L0FBM9"/>
<proteinExistence type="predicted"/>
<sequence>MLLNIPVSYFCAPVLFPLYQVEDMFKPQENAWVPSLAMFGGKVALNDEDWRHTAAREFQEEVGYILGDKESGVPKKMSEFSRTEVDVAKAYTSYLAISKYQLLEYPIEPEDIDAFLQLPKEYWNKYKGEVRVVLVHA</sequence>